<gene>
    <name evidence="1" type="ORF">MENTE1834_LOCUS6599</name>
</gene>
<evidence type="ECO:0000313" key="1">
    <source>
        <dbReference type="EMBL" id="CAK5028435.1"/>
    </source>
</evidence>
<accession>A0ACB0Y2L0</accession>
<dbReference type="Proteomes" id="UP001497535">
    <property type="component" value="Unassembled WGS sequence"/>
</dbReference>
<reference evidence="1" key="1">
    <citation type="submission" date="2023-11" db="EMBL/GenBank/DDBJ databases">
        <authorList>
            <person name="Poullet M."/>
        </authorList>
    </citation>
    <scope>NUCLEOTIDE SEQUENCE</scope>
    <source>
        <strain evidence="1">E1834</strain>
    </source>
</reference>
<proteinExistence type="predicted"/>
<comment type="caution">
    <text evidence="1">The sequence shown here is derived from an EMBL/GenBank/DDBJ whole genome shotgun (WGS) entry which is preliminary data.</text>
</comment>
<organism evidence="1 2">
    <name type="scientific">Meloidogyne enterolobii</name>
    <name type="common">Root-knot nematode worm</name>
    <name type="synonym">Meloidogyne mayaguensis</name>
    <dbReference type="NCBI Taxonomy" id="390850"/>
    <lineage>
        <taxon>Eukaryota</taxon>
        <taxon>Metazoa</taxon>
        <taxon>Ecdysozoa</taxon>
        <taxon>Nematoda</taxon>
        <taxon>Chromadorea</taxon>
        <taxon>Rhabditida</taxon>
        <taxon>Tylenchina</taxon>
        <taxon>Tylenchomorpha</taxon>
        <taxon>Tylenchoidea</taxon>
        <taxon>Meloidogynidae</taxon>
        <taxon>Meloidogyninae</taxon>
        <taxon>Meloidogyne</taxon>
    </lineage>
</organism>
<name>A0ACB0Y2L0_MELEN</name>
<keyword evidence="2" id="KW-1185">Reference proteome</keyword>
<sequence>MSLFAVSPISGDKHSQKGQNALALLLIWQLAENPYFHYHIFLWLPFVILPHCCQAFSILDADYEIRRLIAKSRIMCFAFLFV</sequence>
<protein>
    <submittedName>
        <fullName evidence="1">Uncharacterized protein</fullName>
    </submittedName>
</protein>
<evidence type="ECO:0000313" key="2">
    <source>
        <dbReference type="Proteomes" id="UP001497535"/>
    </source>
</evidence>
<dbReference type="EMBL" id="CAVMJV010000005">
    <property type="protein sequence ID" value="CAK5028435.1"/>
    <property type="molecule type" value="Genomic_DNA"/>
</dbReference>